<comment type="caution">
    <text evidence="1">The sequence shown here is derived from an EMBL/GenBank/DDBJ whole genome shotgun (WGS) entry which is preliminary data.</text>
</comment>
<proteinExistence type="predicted"/>
<dbReference type="EMBL" id="VSSQ01049807">
    <property type="protein sequence ID" value="MPN03889.1"/>
    <property type="molecule type" value="Genomic_DNA"/>
</dbReference>
<gene>
    <name evidence="1" type="ORF">SDC9_151124</name>
</gene>
<accession>A0A645ERT7</accession>
<sequence length="137" mass="14972">MVKAKLGKPSEMRLIQRICIAVNGKGKAKRILPITKIISLKASLIKYKIILRIFSNICRPSRIAATIVEKFESSKIRSADSFATSVASLTTTPISAWWSAGASFTPSPNIATTSPLAFKAATIFIFWSGELRANKRS</sequence>
<evidence type="ECO:0000313" key="1">
    <source>
        <dbReference type="EMBL" id="MPN03889.1"/>
    </source>
</evidence>
<dbReference type="AlphaFoldDB" id="A0A645ERT7"/>
<name>A0A645ERT7_9ZZZZ</name>
<reference evidence="1" key="1">
    <citation type="submission" date="2019-08" db="EMBL/GenBank/DDBJ databases">
        <authorList>
            <person name="Kucharzyk K."/>
            <person name="Murdoch R.W."/>
            <person name="Higgins S."/>
            <person name="Loffler F."/>
        </authorList>
    </citation>
    <scope>NUCLEOTIDE SEQUENCE</scope>
</reference>
<protein>
    <submittedName>
        <fullName evidence="1">Uncharacterized protein</fullName>
    </submittedName>
</protein>
<organism evidence="1">
    <name type="scientific">bioreactor metagenome</name>
    <dbReference type="NCBI Taxonomy" id="1076179"/>
    <lineage>
        <taxon>unclassified sequences</taxon>
        <taxon>metagenomes</taxon>
        <taxon>ecological metagenomes</taxon>
    </lineage>
</organism>